<feature type="coiled-coil region" evidence="4">
    <location>
        <begin position="168"/>
        <end position="209"/>
    </location>
</feature>
<comment type="similarity">
    <text evidence="1 3">Belongs to the bacterial ribosomal protein bS6 family.</text>
</comment>
<dbReference type="HAMAP" id="MF_00360">
    <property type="entry name" value="Ribosomal_bS6"/>
    <property type="match status" value="1"/>
</dbReference>
<dbReference type="GO" id="GO:0070181">
    <property type="term" value="F:small ribosomal subunit rRNA binding"/>
    <property type="evidence" value="ECO:0007669"/>
    <property type="project" value="TreeGrafter"/>
</dbReference>
<dbReference type="GO" id="GO:0006412">
    <property type="term" value="P:translation"/>
    <property type="evidence" value="ECO:0007669"/>
    <property type="project" value="UniProtKB-UniRule"/>
</dbReference>
<feature type="region of interest" description="Disordered" evidence="5">
    <location>
        <begin position="213"/>
        <end position="257"/>
    </location>
</feature>
<dbReference type="Gene3D" id="3.30.70.60">
    <property type="match status" value="1"/>
</dbReference>
<feature type="compositionally biased region" description="Basic and acidic residues" evidence="5">
    <location>
        <begin position="213"/>
        <end position="223"/>
    </location>
</feature>
<sequence>MREYELTYLVSDEVLEKDLDKVTEKVTGIIENEGGKAKKEEAWGRRKLTYPIKKQNFATYVTVWFELPKEKIADIEHELRVHPQIIRHLITLKVEKGKELVVSKEDIVDTGDVKAILGKKSFEMVEGKTEESRDLMAKREKEGEEKPEEIKEKKKVEEKVGKKEKPVIEEKEKKIEEIIEEKPKKVRKVKKAEKEVKVEESIVEEKVKEIKEEPIKEKIAEEKPGEDEADPSRQGEDEADRRKKLDEKLDELLKDDL</sequence>
<evidence type="ECO:0000313" key="6">
    <source>
        <dbReference type="EMBL" id="OIN89177.1"/>
    </source>
</evidence>
<feature type="region of interest" description="Disordered" evidence="5">
    <location>
        <begin position="129"/>
        <end position="162"/>
    </location>
</feature>
<proteinExistence type="inferred from homology"/>
<dbReference type="GO" id="GO:0005840">
    <property type="term" value="C:ribosome"/>
    <property type="evidence" value="ECO:0007669"/>
    <property type="project" value="UniProtKB-KW"/>
</dbReference>
<dbReference type="PANTHER" id="PTHR21011">
    <property type="entry name" value="MITOCHONDRIAL 28S RIBOSOMAL PROTEIN S6"/>
    <property type="match status" value="1"/>
</dbReference>
<evidence type="ECO:0000256" key="5">
    <source>
        <dbReference type="SAM" id="MobiDB-lite"/>
    </source>
</evidence>
<evidence type="ECO:0000313" key="7">
    <source>
        <dbReference type="Proteomes" id="UP000182753"/>
    </source>
</evidence>
<dbReference type="GO" id="GO:0005737">
    <property type="term" value="C:cytoplasm"/>
    <property type="evidence" value="ECO:0007669"/>
    <property type="project" value="UniProtKB-ARBA"/>
</dbReference>
<keyword evidence="3" id="KW-0694">RNA-binding</keyword>
<protein>
    <recommendedName>
        <fullName evidence="2 3">Small ribosomal subunit protein bS6</fullName>
    </recommendedName>
</protein>
<name>A0A1J4RP50_9BACT</name>
<keyword evidence="3" id="KW-0687">Ribonucleoprotein</keyword>
<dbReference type="InterPro" id="IPR014717">
    <property type="entry name" value="Transl_elong_EF1B/ribsomal_bS6"/>
</dbReference>
<gene>
    <name evidence="3" type="primary">rpsF</name>
    <name evidence="6" type="ORF">AUJ40_02335</name>
</gene>
<dbReference type="CDD" id="cd00473">
    <property type="entry name" value="bS6"/>
    <property type="match status" value="1"/>
</dbReference>
<dbReference type="PANTHER" id="PTHR21011:SF1">
    <property type="entry name" value="SMALL RIBOSOMAL SUBUNIT PROTEIN BS6M"/>
    <property type="match status" value="1"/>
</dbReference>
<evidence type="ECO:0000256" key="2">
    <source>
        <dbReference type="ARBA" id="ARBA00035294"/>
    </source>
</evidence>
<dbReference type="Pfam" id="PF01250">
    <property type="entry name" value="Ribosomal_S6"/>
    <property type="match status" value="1"/>
</dbReference>
<dbReference type="GO" id="GO:0003735">
    <property type="term" value="F:structural constituent of ribosome"/>
    <property type="evidence" value="ECO:0007669"/>
    <property type="project" value="InterPro"/>
</dbReference>
<dbReference type="GO" id="GO:1990904">
    <property type="term" value="C:ribonucleoprotein complex"/>
    <property type="evidence" value="ECO:0007669"/>
    <property type="project" value="UniProtKB-KW"/>
</dbReference>
<dbReference type="InterPro" id="IPR020814">
    <property type="entry name" value="Ribosomal_S6_plastid/chlpt"/>
</dbReference>
<keyword evidence="3 6" id="KW-0689">Ribosomal protein</keyword>
<comment type="caution">
    <text evidence="6">The sequence shown here is derived from an EMBL/GenBank/DDBJ whole genome shotgun (WGS) entry which is preliminary data.</text>
</comment>
<organism evidence="6 7">
    <name type="scientific">Candidatus Berkelbacteria bacterium CG1_02_42_45</name>
    <dbReference type="NCBI Taxonomy" id="1805036"/>
    <lineage>
        <taxon>Bacteria</taxon>
        <taxon>Candidatus Berkelbacteria</taxon>
    </lineage>
</organism>
<keyword evidence="4" id="KW-0175">Coiled coil</keyword>
<dbReference type="EMBL" id="MNUJ01000047">
    <property type="protein sequence ID" value="OIN89177.1"/>
    <property type="molecule type" value="Genomic_DNA"/>
</dbReference>
<reference evidence="6 7" key="1">
    <citation type="journal article" date="2016" name="Environ. Microbiol.">
        <title>Genomic resolution of a cold subsurface aquifer community provides metabolic insights for novel microbes adapted to high CO concentrations.</title>
        <authorList>
            <person name="Probst A.J."/>
            <person name="Castelle C.J."/>
            <person name="Singh A."/>
            <person name="Brown C.T."/>
            <person name="Anantharaman K."/>
            <person name="Sharon I."/>
            <person name="Hug L.A."/>
            <person name="Burstein D."/>
            <person name="Emerson J.B."/>
            <person name="Thomas B.C."/>
            <person name="Banfield J.F."/>
        </authorList>
    </citation>
    <scope>NUCLEOTIDE SEQUENCE [LARGE SCALE GENOMIC DNA]</scope>
    <source>
        <strain evidence="6">CG1_02_42_45</strain>
    </source>
</reference>
<dbReference type="NCBIfam" id="TIGR00166">
    <property type="entry name" value="S6"/>
    <property type="match status" value="1"/>
</dbReference>
<evidence type="ECO:0000256" key="4">
    <source>
        <dbReference type="SAM" id="Coils"/>
    </source>
</evidence>
<dbReference type="Proteomes" id="UP000182753">
    <property type="component" value="Unassembled WGS sequence"/>
</dbReference>
<keyword evidence="3" id="KW-0699">rRNA-binding</keyword>
<accession>A0A1J4RP50</accession>
<comment type="function">
    <text evidence="3">Binds together with bS18 to 16S ribosomal RNA.</text>
</comment>
<feature type="compositionally biased region" description="Basic and acidic residues" evidence="5">
    <location>
        <begin position="230"/>
        <end position="257"/>
    </location>
</feature>
<evidence type="ECO:0000256" key="3">
    <source>
        <dbReference type="HAMAP-Rule" id="MF_00360"/>
    </source>
</evidence>
<dbReference type="InterPro" id="IPR000529">
    <property type="entry name" value="Ribosomal_bS6"/>
</dbReference>
<evidence type="ECO:0000256" key="1">
    <source>
        <dbReference type="ARBA" id="ARBA00009512"/>
    </source>
</evidence>
<dbReference type="SUPFAM" id="SSF54995">
    <property type="entry name" value="Ribosomal protein S6"/>
    <property type="match status" value="1"/>
</dbReference>
<dbReference type="InterPro" id="IPR035980">
    <property type="entry name" value="Ribosomal_bS6_sf"/>
</dbReference>
<dbReference type="AlphaFoldDB" id="A0A1J4RP50"/>